<feature type="signal peptide" evidence="9">
    <location>
        <begin position="1"/>
        <end position="29"/>
    </location>
</feature>
<evidence type="ECO:0000256" key="8">
    <source>
        <dbReference type="SAM" id="Phobius"/>
    </source>
</evidence>
<evidence type="ECO:0008006" key="12">
    <source>
        <dbReference type="Google" id="ProtNLM"/>
    </source>
</evidence>
<feature type="chain" id="PRO_5019230856" description="Smp protein" evidence="9">
    <location>
        <begin position="30"/>
        <end position="230"/>
    </location>
</feature>
<evidence type="ECO:0000256" key="4">
    <source>
        <dbReference type="ARBA" id="ARBA00022692"/>
    </source>
</evidence>
<dbReference type="OrthoDB" id="6213658at2"/>
<keyword evidence="11" id="KW-1185">Reference proteome</keyword>
<feature type="region of interest" description="Disordered" evidence="7">
    <location>
        <begin position="200"/>
        <end position="230"/>
    </location>
</feature>
<evidence type="ECO:0000256" key="2">
    <source>
        <dbReference type="ARBA" id="ARBA00005362"/>
    </source>
</evidence>
<keyword evidence="3" id="KW-1003">Cell membrane</keyword>
<evidence type="ECO:0000256" key="6">
    <source>
        <dbReference type="ARBA" id="ARBA00023136"/>
    </source>
</evidence>
<comment type="caution">
    <text evidence="10">The sequence shown here is derived from an EMBL/GenBank/DDBJ whole genome shotgun (WGS) entry which is preliminary data.</text>
</comment>
<reference evidence="10 11" key="1">
    <citation type="submission" date="2018-09" db="EMBL/GenBank/DDBJ databases">
        <authorList>
            <person name="Wang Z."/>
        </authorList>
    </citation>
    <scope>NUCLEOTIDE SEQUENCE [LARGE SCALE GENOMIC DNA]</scope>
    <source>
        <strain evidence="10 11">ALS 81</strain>
    </source>
</reference>
<protein>
    <recommendedName>
        <fullName evidence="12">Smp protein</fullName>
    </recommendedName>
</protein>
<dbReference type="AlphaFoldDB" id="A0A420E8K7"/>
<evidence type="ECO:0000256" key="7">
    <source>
        <dbReference type="SAM" id="MobiDB-lite"/>
    </source>
</evidence>
<comment type="similarity">
    <text evidence="2">Belongs to the Smp family.</text>
</comment>
<evidence type="ECO:0000256" key="5">
    <source>
        <dbReference type="ARBA" id="ARBA00022989"/>
    </source>
</evidence>
<evidence type="ECO:0000256" key="1">
    <source>
        <dbReference type="ARBA" id="ARBA00004236"/>
    </source>
</evidence>
<organism evidence="10 11">
    <name type="scientific">Alginatibacterium sediminis</name>
    <dbReference type="NCBI Taxonomy" id="2164068"/>
    <lineage>
        <taxon>Bacteria</taxon>
        <taxon>Pseudomonadati</taxon>
        <taxon>Pseudomonadota</taxon>
        <taxon>Gammaproteobacteria</taxon>
        <taxon>Alteromonadales</taxon>
        <taxon>Alteromonadaceae</taxon>
        <taxon>Alginatibacterium</taxon>
    </lineage>
</organism>
<evidence type="ECO:0000256" key="3">
    <source>
        <dbReference type="ARBA" id="ARBA00022475"/>
    </source>
</evidence>
<evidence type="ECO:0000313" key="11">
    <source>
        <dbReference type="Proteomes" id="UP000286482"/>
    </source>
</evidence>
<sequence>MATKLRRGYFFKQIFQLLLALACAAAATALFNTLRNDVESIVAHQIELLSRSVSSMAALNLENALKEDNQEQLTSLINVINSEYYIFDATIYNAIGEVVVSSDLNLPLEDMLAIEGAAQTPITGLGRSQYVAEIREDNGDNMGFLRITVETQLLESEATALIDRDQQLLYLIVGLAVIVGFLLTRTLSLKRRWGSISRQEAKQTQSGQASQFVNALASRSKNTDTNEEAP</sequence>
<accession>A0A420E8K7</accession>
<dbReference type="InterPro" id="IPR019305">
    <property type="entry name" value="Uncharacterised_Smp"/>
</dbReference>
<dbReference type="EMBL" id="RAQO01000008">
    <property type="protein sequence ID" value="RKF15731.1"/>
    <property type="molecule type" value="Genomic_DNA"/>
</dbReference>
<dbReference type="GO" id="GO:0005886">
    <property type="term" value="C:plasma membrane"/>
    <property type="evidence" value="ECO:0007669"/>
    <property type="project" value="UniProtKB-SubCell"/>
</dbReference>
<dbReference type="Pfam" id="PF10144">
    <property type="entry name" value="SMP_2"/>
    <property type="match status" value="1"/>
</dbReference>
<dbReference type="RefSeq" id="WP_120355817.1">
    <property type="nucleotide sequence ID" value="NZ_RAQO01000008.1"/>
</dbReference>
<name>A0A420E8K7_9ALTE</name>
<dbReference type="PROSITE" id="PS51257">
    <property type="entry name" value="PROKAR_LIPOPROTEIN"/>
    <property type="match status" value="1"/>
</dbReference>
<keyword evidence="4 8" id="KW-0812">Transmembrane</keyword>
<feature type="compositionally biased region" description="Polar residues" evidence="7">
    <location>
        <begin position="200"/>
        <end position="220"/>
    </location>
</feature>
<keyword evidence="9" id="KW-0732">Signal</keyword>
<proteinExistence type="inferred from homology"/>
<dbReference type="Proteomes" id="UP000286482">
    <property type="component" value="Unassembled WGS sequence"/>
</dbReference>
<evidence type="ECO:0000313" key="10">
    <source>
        <dbReference type="EMBL" id="RKF15731.1"/>
    </source>
</evidence>
<comment type="subcellular location">
    <subcellularLocation>
        <location evidence="1">Cell membrane</location>
    </subcellularLocation>
</comment>
<keyword evidence="5 8" id="KW-1133">Transmembrane helix</keyword>
<keyword evidence="6 8" id="KW-0472">Membrane</keyword>
<evidence type="ECO:0000256" key="9">
    <source>
        <dbReference type="SAM" id="SignalP"/>
    </source>
</evidence>
<gene>
    <name evidence="10" type="ORF">DBZ36_15235</name>
</gene>
<feature type="transmembrane region" description="Helical" evidence="8">
    <location>
        <begin position="168"/>
        <end position="188"/>
    </location>
</feature>